<organism evidence="1 2">
    <name type="scientific">Pyrrhoderma noxium</name>
    <dbReference type="NCBI Taxonomy" id="2282107"/>
    <lineage>
        <taxon>Eukaryota</taxon>
        <taxon>Fungi</taxon>
        <taxon>Dikarya</taxon>
        <taxon>Basidiomycota</taxon>
        <taxon>Agaricomycotina</taxon>
        <taxon>Agaricomycetes</taxon>
        <taxon>Hymenochaetales</taxon>
        <taxon>Hymenochaetaceae</taxon>
        <taxon>Pyrrhoderma</taxon>
    </lineage>
</organism>
<name>A0A286U9F3_9AGAM</name>
<dbReference type="AlphaFoldDB" id="A0A286U9F3"/>
<evidence type="ECO:0000313" key="1">
    <source>
        <dbReference type="EMBL" id="PAV16221.1"/>
    </source>
</evidence>
<keyword evidence="2" id="KW-1185">Reference proteome</keyword>
<proteinExistence type="predicted"/>
<accession>A0A286U9F3</accession>
<dbReference type="Proteomes" id="UP000217199">
    <property type="component" value="Unassembled WGS sequence"/>
</dbReference>
<evidence type="ECO:0000313" key="2">
    <source>
        <dbReference type="Proteomes" id="UP000217199"/>
    </source>
</evidence>
<sequence length="159" mass="18014">MQTSITKTNYSPAQVLLKAYHGRIFSLLDYLVEFIDHYTVPDCSYINKASATDADPHLQSDYVKRYFLKDSDPLPYQEIILSAVVAGSDTNRKKMRICPPSAPITEIIDLAQSRIFSRTRKPNNLLTAGYRSAEFRSETGARNGVYYLNGLVTPFSFIF</sequence>
<dbReference type="EMBL" id="NBII01000008">
    <property type="protein sequence ID" value="PAV16221.1"/>
    <property type="molecule type" value="Genomic_DNA"/>
</dbReference>
<dbReference type="InParanoid" id="A0A286U9F3"/>
<protein>
    <submittedName>
        <fullName evidence="1">Uncharacterized protein</fullName>
    </submittedName>
</protein>
<comment type="caution">
    <text evidence="1">The sequence shown here is derived from an EMBL/GenBank/DDBJ whole genome shotgun (WGS) entry which is preliminary data.</text>
</comment>
<gene>
    <name evidence="1" type="ORF">PNOK_0784100</name>
</gene>
<reference evidence="1 2" key="1">
    <citation type="journal article" date="2017" name="Mol. Ecol.">
        <title>Comparative and population genomic landscape of Phellinus noxius: A hypervariable fungus causing root rot in trees.</title>
        <authorList>
            <person name="Chung C.L."/>
            <person name="Lee T.J."/>
            <person name="Akiba M."/>
            <person name="Lee H.H."/>
            <person name="Kuo T.H."/>
            <person name="Liu D."/>
            <person name="Ke H.M."/>
            <person name="Yokoi T."/>
            <person name="Roa M.B."/>
            <person name="Lu M.J."/>
            <person name="Chang Y.Y."/>
            <person name="Ann P.J."/>
            <person name="Tsai J.N."/>
            <person name="Chen C.Y."/>
            <person name="Tzean S.S."/>
            <person name="Ota Y."/>
            <person name="Hattori T."/>
            <person name="Sahashi N."/>
            <person name="Liou R.F."/>
            <person name="Kikuchi T."/>
            <person name="Tsai I.J."/>
        </authorList>
    </citation>
    <scope>NUCLEOTIDE SEQUENCE [LARGE SCALE GENOMIC DNA]</scope>
    <source>
        <strain evidence="1 2">FFPRI411160</strain>
    </source>
</reference>